<dbReference type="Pfam" id="PF02153">
    <property type="entry name" value="PDH_N"/>
    <property type="match status" value="1"/>
</dbReference>
<dbReference type="KEGG" id="drc:G0Q07_20055"/>
<dbReference type="EC" id="1.3.1.12" evidence="3"/>
<gene>
    <name evidence="3" type="ORF">G0Q07_20055</name>
</gene>
<dbReference type="NCBIfam" id="NF006307">
    <property type="entry name" value="PRK08507.1"/>
    <property type="match status" value="1"/>
</dbReference>
<dbReference type="GO" id="GO:0006571">
    <property type="term" value="P:tyrosine biosynthetic process"/>
    <property type="evidence" value="ECO:0007669"/>
    <property type="project" value="InterPro"/>
</dbReference>
<evidence type="ECO:0000313" key="4">
    <source>
        <dbReference type="Proteomes" id="UP000474630"/>
    </source>
</evidence>
<dbReference type="PANTHER" id="PTHR21363:SF0">
    <property type="entry name" value="PREPHENATE DEHYDROGENASE [NADP(+)]"/>
    <property type="match status" value="1"/>
</dbReference>
<dbReference type="EMBL" id="CP048409">
    <property type="protein sequence ID" value="QIA09853.1"/>
    <property type="molecule type" value="Genomic_DNA"/>
</dbReference>
<reference evidence="3 4" key="1">
    <citation type="submission" date="2020-02" db="EMBL/GenBank/DDBJ databases">
        <title>Genome sequencing for Draconibacterium sp. strain M1.</title>
        <authorList>
            <person name="Park S.-J."/>
        </authorList>
    </citation>
    <scope>NUCLEOTIDE SEQUENCE [LARGE SCALE GENOMIC DNA]</scope>
    <source>
        <strain evidence="3 4">M1</strain>
    </source>
</reference>
<dbReference type="InterPro" id="IPR050812">
    <property type="entry name" value="Preph/Arog_dehydrog"/>
</dbReference>
<name>A0A6C0RJR9_9BACT</name>
<dbReference type="GO" id="GO:0004665">
    <property type="term" value="F:prephenate dehydrogenase (NADP+) activity"/>
    <property type="evidence" value="ECO:0007669"/>
    <property type="project" value="InterPro"/>
</dbReference>
<accession>A0A6C0RJR9</accession>
<keyword evidence="1 3" id="KW-0560">Oxidoreductase</keyword>
<dbReference type="SUPFAM" id="SSF48179">
    <property type="entry name" value="6-phosphogluconate dehydrogenase C-terminal domain-like"/>
    <property type="match status" value="1"/>
</dbReference>
<evidence type="ECO:0000256" key="1">
    <source>
        <dbReference type="ARBA" id="ARBA00023002"/>
    </source>
</evidence>
<dbReference type="InterPro" id="IPR046826">
    <property type="entry name" value="PDH_N"/>
</dbReference>
<evidence type="ECO:0000259" key="2">
    <source>
        <dbReference type="PROSITE" id="PS51176"/>
    </source>
</evidence>
<dbReference type="Proteomes" id="UP000474630">
    <property type="component" value="Chromosome"/>
</dbReference>
<feature type="domain" description="Prephenate/arogenate dehydrogenase" evidence="2">
    <location>
        <begin position="13"/>
        <end position="298"/>
    </location>
</feature>
<dbReference type="GO" id="GO:0070403">
    <property type="term" value="F:NAD+ binding"/>
    <property type="evidence" value="ECO:0007669"/>
    <property type="project" value="InterPro"/>
</dbReference>
<dbReference type="InterPro" id="IPR036291">
    <property type="entry name" value="NAD(P)-bd_dom_sf"/>
</dbReference>
<dbReference type="InterPro" id="IPR003099">
    <property type="entry name" value="Prephen_DH"/>
</dbReference>
<dbReference type="GO" id="GO:0008977">
    <property type="term" value="F:prephenate dehydrogenase (NAD+) activity"/>
    <property type="evidence" value="ECO:0007669"/>
    <property type="project" value="UniProtKB-EC"/>
</dbReference>
<evidence type="ECO:0000313" key="3">
    <source>
        <dbReference type="EMBL" id="QIA09853.1"/>
    </source>
</evidence>
<dbReference type="InterPro" id="IPR008927">
    <property type="entry name" value="6-PGluconate_DH-like_C_sf"/>
</dbReference>
<sequence>MTKSEINKTEYTNEDNSNRTWINWGSIARDLRKSGFATELIGVEANESHAKKALKIGLVDRIETLEDGVSDTDLVIIAIPVNSELVVLPRVLDLIGSGTTVADMGSTKKVIVDLVANHKRRRNFVPGHPMSGTEDSGPTAALEGLFKGKIAILCDQEDSGPQHIALIEKLFQMLGMDIAYMSSDEQDHSTAFVSHLPHAAAYALANAVQAKEDRKIIFDLASGGFRSTVRLAKSSATMWHPIFQQNREYVVESLEVYIKHLIEFRDCMKNEEDDKMLALIKNANKIRTILGGENPHFRKNEEKLTKLYTK</sequence>
<dbReference type="Gene3D" id="3.40.50.720">
    <property type="entry name" value="NAD(P)-binding Rossmann-like Domain"/>
    <property type="match status" value="1"/>
</dbReference>
<dbReference type="AlphaFoldDB" id="A0A6C0RJR9"/>
<protein>
    <submittedName>
        <fullName evidence="3">Prephenate dehydrogenase</fullName>
        <ecNumber evidence="3">1.3.1.12</ecNumber>
    </submittedName>
</protein>
<dbReference type="SUPFAM" id="SSF51735">
    <property type="entry name" value="NAD(P)-binding Rossmann-fold domains"/>
    <property type="match status" value="1"/>
</dbReference>
<organism evidence="3 4">
    <name type="scientific">Draconibacterium halophilum</name>
    <dbReference type="NCBI Taxonomy" id="2706887"/>
    <lineage>
        <taxon>Bacteria</taxon>
        <taxon>Pseudomonadati</taxon>
        <taxon>Bacteroidota</taxon>
        <taxon>Bacteroidia</taxon>
        <taxon>Marinilabiliales</taxon>
        <taxon>Prolixibacteraceae</taxon>
        <taxon>Draconibacterium</taxon>
    </lineage>
</organism>
<dbReference type="Gene3D" id="1.10.3660.10">
    <property type="entry name" value="6-phosphogluconate dehydrogenase C-terminal like domain"/>
    <property type="match status" value="1"/>
</dbReference>
<dbReference type="RefSeq" id="WP_163348822.1">
    <property type="nucleotide sequence ID" value="NZ_CP048409.1"/>
</dbReference>
<dbReference type="Pfam" id="PF20463">
    <property type="entry name" value="PDH_C"/>
    <property type="match status" value="1"/>
</dbReference>
<dbReference type="PROSITE" id="PS51176">
    <property type="entry name" value="PDH_ADH"/>
    <property type="match status" value="1"/>
</dbReference>
<dbReference type="PANTHER" id="PTHR21363">
    <property type="entry name" value="PREPHENATE DEHYDROGENASE"/>
    <property type="match status" value="1"/>
</dbReference>
<proteinExistence type="predicted"/>
<keyword evidence="4" id="KW-1185">Reference proteome</keyword>
<dbReference type="InterPro" id="IPR046825">
    <property type="entry name" value="PDH_C"/>
</dbReference>